<keyword evidence="1" id="KW-0732">Signal</keyword>
<name>A0AAE0MB60_9PEZI</name>
<organism evidence="2 3">
    <name type="scientific">Apodospora peruviana</name>
    <dbReference type="NCBI Taxonomy" id="516989"/>
    <lineage>
        <taxon>Eukaryota</taxon>
        <taxon>Fungi</taxon>
        <taxon>Dikarya</taxon>
        <taxon>Ascomycota</taxon>
        <taxon>Pezizomycotina</taxon>
        <taxon>Sordariomycetes</taxon>
        <taxon>Sordariomycetidae</taxon>
        <taxon>Sordariales</taxon>
        <taxon>Lasiosphaeriaceae</taxon>
        <taxon>Apodospora</taxon>
    </lineage>
</organism>
<reference evidence="2" key="1">
    <citation type="journal article" date="2023" name="Mol. Phylogenet. Evol.">
        <title>Genome-scale phylogeny and comparative genomics of the fungal order Sordariales.</title>
        <authorList>
            <person name="Hensen N."/>
            <person name="Bonometti L."/>
            <person name="Westerberg I."/>
            <person name="Brannstrom I.O."/>
            <person name="Guillou S."/>
            <person name="Cros-Aarteil S."/>
            <person name="Calhoun S."/>
            <person name="Haridas S."/>
            <person name="Kuo A."/>
            <person name="Mondo S."/>
            <person name="Pangilinan J."/>
            <person name="Riley R."/>
            <person name="LaButti K."/>
            <person name="Andreopoulos B."/>
            <person name="Lipzen A."/>
            <person name="Chen C."/>
            <person name="Yan M."/>
            <person name="Daum C."/>
            <person name="Ng V."/>
            <person name="Clum A."/>
            <person name="Steindorff A."/>
            <person name="Ohm R.A."/>
            <person name="Martin F."/>
            <person name="Silar P."/>
            <person name="Natvig D.O."/>
            <person name="Lalanne C."/>
            <person name="Gautier V."/>
            <person name="Ament-Velasquez S.L."/>
            <person name="Kruys A."/>
            <person name="Hutchinson M.I."/>
            <person name="Powell A.J."/>
            <person name="Barry K."/>
            <person name="Miller A.N."/>
            <person name="Grigoriev I.V."/>
            <person name="Debuchy R."/>
            <person name="Gladieux P."/>
            <person name="Hiltunen Thoren M."/>
            <person name="Johannesson H."/>
        </authorList>
    </citation>
    <scope>NUCLEOTIDE SEQUENCE</scope>
    <source>
        <strain evidence="2">CBS 118394</strain>
    </source>
</reference>
<sequence>MDLTTAAYLVIFLLSIAFLYDQATKRIPSRLDSNQVPKSRFELVPAGANGLPTRKDGFEYAEPGRYCNKRFLTEAVSSLSTA</sequence>
<feature type="signal peptide" evidence="1">
    <location>
        <begin position="1"/>
        <end position="23"/>
    </location>
</feature>
<protein>
    <submittedName>
        <fullName evidence="2">Uncharacterized protein</fullName>
    </submittedName>
</protein>
<comment type="caution">
    <text evidence="2">The sequence shown here is derived from an EMBL/GenBank/DDBJ whole genome shotgun (WGS) entry which is preliminary data.</text>
</comment>
<evidence type="ECO:0000313" key="2">
    <source>
        <dbReference type="EMBL" id="KAK3326027.1"/>
    </source>
</evidence>
<keyword evidence="3" id="KW-1185">Reference proteome</keyword>
<dbReference type="AlphaFoldDB" id="A0AAE0MB60"/>
<gene>
    <name evidence="2" type="ORF">B0H66DRAFT_549955</name>
</gene>
<accession>A0AAE0MB60</accession>
<evidence type="ECO:0000313" key="3">
    <source>
        <dbReference type="Proteomes" id="UP001283341"/>
    </source>
</evidence>
<dbReference type="Proteomes" id="UP001283341">
    <property type="component" value="Unassembled WGS sequence"/>
</dbReference>
<proteinExistence type="predicted"/>
<reference evidence="2" key="2">
    <citation type="submission" date="2023-06" db="EMBL/GenBank/DDBJ databases">
        <authorList>
            <consortium name="Lawrence Berkeley National Laboratory"/>
            <person name="Haridas S."/>
            <person name="Hensen N."/>
            <person name="Bonometti L."/>
            <person name="Westerberg I."/>
            <person name="Brannstrom I.O."/>
            <person name="Guillou S."/>
            <person name="Cros-Aarteil S."/>
            <person name="Calhoun S."/>
            <person name="Kuo A."/>
            <person name="Mondo S."/>
            <person name="Pangilinan J."/>
            <person name="Riley R."/>
            <person name="Labutti K."/>
            <person name="Andreopoulos B."/>
            <person name="Lipzen A."/>
            <person name="Chen C."/>
            <person name="Yanf M."/>
            <person name="Daum C."/>
            <person name="Ng V."/>
            <person name="Clum A."/>
            <person name="Steindorff A."/>
            <person name="Ohm R."/>
            <person name="Martin F."/>
            <person name="Silar P."/>
            <person name="Natvig D."/>
            <person name="Lalanne C."/>
            <person name="Gautier V."/>
            <person name="Ament-Velasquez S.L."/>
            <person name="Kruys A."/>
            <person name="Hutchinson M.I."/>
            <person name="Powell A.J."/>
            <person name="Barry K."/>
            <person name="Miller A.N."/>
            <person name="Grigoriev I.V."/>
            <person name="Debuchy R."/>
            <person name="Gladieux P."/>
            <person name="Thoren M.H."/>
            <person name="Johannesson H."/>
        </authorList>
    </citation>
    <scope>NUCLEOTIDE SEQUENCE</scope>
    <source>
        <strain evidence="2">CBS 118394</strain>
    </source>
</reference>
<evidence type="ECO:0000256" key="1">
    <source>
        <dbReference type="SAM" id="SignalP"/>
    </source>
</evidence>
<dbReference type="EMBL" id="JAUEDM010000002">
    <property type="protein sequence ID" value="KAK3326027.1"/>
    <property type="molecule type" value="Genomic_DNA"/>
</dbReference>
<feature type="chain" id="PRO_5042034803" evidence="1">
    <location>
        <begin position="24"/>
        <end position="82"/>
    </location>
</feature>